<organism evidence="11 12">
    <name type="scientific">Tetrahymena thermophila (strain SB210)</name>
    <dbReference type="NCBI Taxonomy" id="312017"/>
    <lineage>
        <taxon>Eukaryota</taxon>
        <taxon>Sar</taxon>
        <taxon>Alveolata</taxon>
        <taxon>Ciliophora</taxon>
        <taxon>Intramacronucleata</taxon>
        <taxon>Oligohymenophorea</taxon>
        <taxon>Hymenostomatida</taxon>
        <taxon>Tetrahymenina</taxon>
        <taxon>Tetrahymenidae</taxon>
        <taxon>Tetrahymena</taxon>
    </lineage>
</organism>
<feature type="binding site" evidence="9">
    <location>
        <position position="134"/>
    </location>
    <ligand>
        <name>Zn(2+)</name>
        <dbReference type="ChEBI" id="CHEBI:29105"/>
    </ligand>
</feature>
<protein>
    <recommendedName>
        <fullName evidence="3 10">Carbonic anhydrase</fullName>
        <ecNumber evidence="2 10">4.2.1.1</ecNumber>
    </recommendedName>
    <alternativeName>
        <fullName evidence="7 10">Carbonate dehydratase</fullName>
    </alternativeName>
</protein>
<keyword evidence="5 9" id="KW-0862">Zinc</keyword>
<dbReference type="STRING" id="312017.I7M748"/>
<evidence type="ECO:0000256" key="6">
    <source>
        <dbReference type="ARBA" id="ARBA00023239"/>
    </source>
</evidence>
<evidence type="ECO:0000256" key="9">
    <source>
        <dbReference type="PIRSR" id="PIRSR601765-1"/>
    </source>
</evidence>
<evidence type="ECO:0000256" key="3">
    <source>
        <dbReference type="ARBA" id="ARBA00014628"/>
    </source>
</evidence>
<feature type="binding site" evidence="9">
    <location>
        <position position="137"/>
    </location>
    <ligand>
        <name>Zn(2+)</name>
        <dbReference type="ChEBI" id="CHEBI:29105"/>
    </ligand>
</feature>
<dbReference type="eggNOG" id="KOG1578">
    <property type="taxonomic scope" value="Eukaryota"/>
</dbReference>
<evidence type="ECO:0000256" key="1">
    <source>
        <dbReference type="ARBA" id="ARBA00006217"/>
    </source>
</evidence>
<keyword evidence="6 10" id="KW-0456">Lyase</keyword>
<dbReference type="GeneID" id="7845098"/>
<comment type="catalytic activity">
    <reaction evidence="8 10">
        <text>hydrogencarbonate + H(+) = CO2 + H2O</text>
        <dbReference type="Rhea" id="RHEA:10748"/>
        <dbReference type="ChEBI" id="CHEBI:15377"/>
        <dbReference type="ChEBI" id="CHEBI:15378"/>
        <dbReference type="ChEBI" id="CHEBI:16526"/>
        <dbReference type="ChEBI" id="CHEBI:17544"/>
        <dbReference type="EC" id="4.2.1.1"/>
    </reaction>
</comment>
<evidence type="ECO:0000313" key="12">
    <source>
        <dbReference type="Proteomes" id="UP000009168"/>
    </source>
</evidence>
<dbReference type="NCBIfam" id="NF007756">
    <property type="entry name" value="PRK10437.1"/>
    <property type="match status" value="1"/>
</dbReference>
<dbReference type="Pfam" id="PF00484">
    <property type="entry name" value="Pro_CA"/>
    <property type="match status" value="1"/>
</dbReference>
<feature type="binding site" evidence="9">
    <location>
        <position position="80"/>
    </location>
    <ligand>
        <name>Zn(2+)</name>
        <dbReference type="ChEBI" id="CHEBI:29105"/>
    </ligand>
</feature>
<dbReference type="HOGENOM" id="CLU_053879_3_0_1"/>
<dbReference type="GO" id="GO:0004089">
    <property type="term" value="F:carbonate dehydratase activity"/>
    <property type="evidence" value="ECO:0007669"/>
    <property type="project" value="UniProtKB-UniRule"/>
</dbReference>
<dbReference type="OMA" id="GWVFDIH"/>
<comment type="similarity">
    <text evidence="1 10">Belongs to the beta-class carbonic anhydrase family.</text>
</comment>
<dbReference type="EMBL" id="GG662821">
    <property type="protein sequence ID" value="EAR89371.1"/>
    <property type="molecule type" value="Genomic_DNA"/>
</dbReference>
<evidence type="ECO:0000256" key="2">
    <source>
        <dbReference type="ARBA" id="ARBA00012925"/>
    </source>
</evidence>
<dbReference type="GO" id="GO:0015976">
    <property type="term" value="P:carbon utilization"/>
    <property type="evidence" value="ECO:0007669"/>
    <property type="project" value="InterPro"/>
</dbReference>
<comment type="cofactor">
    <cofactor evidence="9">
        <name>Zn(2+)</name>
        <dbReference type="ChEBI" id="CHEBI:29105"/>
    </cofactor>
    <text evidence="9">Binds 1 zinc ion per subunit.</text>
</comment>
<keyword evidence="12" id="KW-1185">Reference proteome</keyword>
<keyword evidence="4 9" id="KW-0479">Metal-binding</keyword>
<dbReference type="FunFam" id="3.40.1050.10:FF:000001">
    <property type="entry name" value="Carbonic anhydrase"/>
    <property type="match status" value="1"/>
</dbReference>
<sequence length="288" mass="32983">MSSTNQQQDKKQTCHGCCLHNDQNEFTFFDKCGDDEDAGIDRLLQYNQKWAEQILTQDPTFFTELAKKQTPDYLWIGCSDSRVPVEKLVGLGPGEVFVHRNVANQVIHTDLNCLSVIQYAVEVLKVKHIIICGHYQCGGVAAAFDNPQLGLINNWILHIRDIYIRYKKQLHELHDRELILDKLVELNLVQQVYNIGNSTILQSAWEKGQEVTIHGWIYGLKDGRVKEIDYAANSKQVFEEVHDKVISRLLSQISSQAKHKLYQDIFQEKTSNSDSSLTETKDSINECC</sequence>
<dbReference type="AlphaFoldDB" id="I7M748"/>
<evidence type="ECO:0000256" key="7">
    <source>
        <dbReference type="ARBA" id="ARBA00031969"/>
    </source>
</evidence>
<evidence type="ECO:0000256" key="5">
    <source>
        <dbReference type="ARBA" id="ARBA00022833"/>
    </source>
</evidence>
<dbReference type="PANTHER" id="PTHR11002">
    <property type="entry name" value="CARBONIC ANHYDRASE"/>
    <property type="match status" value="1"/>
</dbReference>
<dbReference type="CDD" id="cd00883">
    <property type="entry name" value="beta_CA_cladeA"/>
    <property type="match status" value="1"/>
</dbReference>
<dbReference type="InterPro" id="IPR015892">
    <property type="entry name" value="Carbonic_anhydrase_CS"/>
</dbReference>
<dbReference type="OrthoDB" id="10248475at2759"/>
<gene>
    <name evidence="11" type="ORF">TTHERM_00374870</name>
</gene>
<dbReference type="SUPFAM" id="SSF53056">
    <property type="entry name" value="beta-carbonic anhydrase, cab"/>
    <property type="match status" value="1"/>
</dbReference>
<dbReference type="InterPro" id="IPR036874">
    <property type="entry name" value="Carbonic_anhydrase_sf"/>
</dbReference>
<reference evidence="12" key="1">
    <citation type="journal article" date="2006" name="PLoS Biol.">
        <title>Macronuclear genome sequence of the ciliate Tetrahymena thermophila, a model eukaryote.</title>
        <authorList>
            <person name="Eisen J.A."/>
            <person name="Coyne R.S."/>
            <person name="Wu M."/>
            <person name="Wu D."/>
            <person name="Thiagarajan M."/>
            <person name="Wortman J.R."/>
            <person name="Badger J.H."/>
            <person name="Ren Q."/>
            <person name="Amedeo P."/>
            <person name="Jones K.M."/>
            <person name="Tallon L.J."/>
            <person name="Delcher A.L."/>
            <person name="Salzberg S.L."/>
            <person name="Silva J.C."/>
            <person name="Haas B.J."/>
            <person name="Majoros W.H."/>
            <person name="Farzad M."/>
            <person name="Carlton J.M."/>
            <person name="Smith R.K. Jr."/>
            <person name="Garg J."/>
            <person name="Pearlman R.E."/>
            <person name="Karrer K.M."/>
            <person name="Sun L."/>
            <person name="Manning G."/>
            <person name="Elde N.C."/>
            <person name="Turkewitz A.P."/>
            <person name="Asai D.J."/>
            <person name="Wilkes D.E."/>
            <person name="Wang Y."/>
            <person name="Cai H."/>
            <person name="Collins K."/>
            <person name="Stewart B.A."/>
            <person name="Lee S.R."/>
            <person name="Wilamowska K."/>
            <person name="Weinberg Z."/>
            <person name="Ruzzo W.L."/>
            <person name="Wloga D."/>
            <person name="Gaertig J."/>
            <person name="Frankel J."/>
            <person name="Tsao C.-C."/>
            <person name="Gorovsky M.A."/>
            <person name="Keeling P.J."/>
            <person name="Waller R.F."/>
            <person name="Patron N.J."/>
            <person name="Cherry J.M."/>
            <person name="Stover N.A."/>
            <person name="Krieger C.J."/>
            <person name="del Toro C."/>
            <person name="Ryder H.F."/>
            <person name="Williamson S.C."/>
            <person name="Barbeau R.A."/>
            <person name="Hamilton E.P."/>
            <person name="Orias E."/>
        </authorList>
    </citation>
    <scope>NUCLEOTIDE SEQUENCE [LARGE SCALE GENOMIC DNA]</scope>
    <source>
        <strain evidence="12">SB210</strain>
    </source>
</reference>
<dbReference type="PANTHER" id="PTHR11002:SF76">
    <property type="entry name" value="CARBONIC ANHYDRASE"/>
    <property type="match status" value="1"/>
</dbReference>
<dbReference type="InParanoid" id="I7M748"/>
<dbReference type="EC" id="4.2.1.1" evidence="2 10"/>
<evidence type="ECO:0000256" key="4">
    <source>
        <dbReference type="ARBA" id="ARBA00022723"/>
    </source>
</evidence>
<feature type="binding site" evidence="9">
    <location>
        <position position="78"/>
    </location>
    <ligand>
        <name>Zn(2+)</name>
        <dbReference type="ChEBI" id="CHEBI:29105"/>
    </ligand>
</feature>
<dbReference type="PROSITE" id="PS00705">
    <property type="entry name" value="PROK_CO2_ANHYDRASE_2"/>
    <property type="match status" value="1"/>
</dbReference>
<dbReference type="SMART" id="SM00947">
    <property type="entry name" value="Pro_CA"/>
    <property type="match status" value="1"/>
</dbReference>
<proteinExistence type="inferred from homology"/>
<evidence type="ECO:0000256" key="8">
    <source>
        <dbReference type="ARBA" id="ARBA00048348"/>
    </source>
</evidence>
<name>I7M748_TETTS</name>
<dbReference type="Proteomes" id="UP000009168">
    <property type="component" value="Unassembled WGS sequence"/>
</dbReference>
<dbReference type="KEGG" id="tet:TTHERM_00374870"/>
<dbReference type="RefSeq" id="XP_001009616.1">
    <property type="nucleotide sequence ID" value="XM_001009616.3"/>
</dbReference>
<dbReference type="InterPro" id="IPR001765">
    <property type="entry name" value="Carbonic_anhydrase"/>
</dbReference>
<comment type="function">
    <text evidence="10">Reversible hydration of carbon dioxide.</text>
</comment>
<evidence type="ECO:0000313" key="11">
    <source>
        <dbReference type="EMBL" id="EAR89371.1"/>
    </source>
</evidence>
<accession>I7M748</accession>
<dbReference type="GO" id="GO:0008270">
    <property type="term" value="F:zinc ion binding"/>
    <property type="evidence" value="ECO:0007669"/>
    <property type="project" value="UniProtKB-UniRule"/>
</dbReference>
<dbReference type="Gene3D" id="3.40.1050.10">
    <property type="entry name" value="Carbonic anhydrase"/>
    <property type="match status" value="1"/>
</dbReference>
<evidence type="ECO:0000256" key="10">
    <source>
        <dbReference type="RuleBase" id="RU003956"/>
    </source>
</evidence>